<organism evidence="2 3">
    <name type="scientific">Streptomyces gamaensis</name>
    <dbReference type="NCBI Taxonomy" id="1763542"/>
    <lineage>
        <taxon>Bacteria</taxon>
        <taxon>Bacillati</taxon>
        <taxon>Actinomycetota</taxon>
        <taxon>Actinomycetes</taxon>
        <taxon>Kitasatosporales</taxon>
        <taxon>Streptomycetaceae</taxon>
        <taxon>Streptomyces</taxon>
    </lineage>
</organism>
<keyword evidence="3" id="KW-1185">Reference proteome</keyword>
<name>A0ABW0Z1L5_9ACTN</name>
<protein>
    <recommendedName>
        <fullName evidence="4">PE domain-containing protein</fullName>
    </recommendedName>
</protein>
<gene>
    <name evidence="2" type="ORF">ACFP1Z_21430</name>
</gene>
<evidence type="ECO:0008006" key="4">
    <source>
        <dbReference type="Google" id="ProtNLM"/>
    </source>
</evidence>
<dbReference type="EMBL" id="JBHSPB010000013">
    <property type="protein sequence ID" value="MFC5722735.1"/>
    <property type="molecule type" value="Genomic_DNA"/>
</dbReference>
<evidence type="ECO:0000256" key="1">
    <source>
        <dbReference type="SAM" id="MobiDB-lite"/>
    </source>
</evidence>
<feature type="region of interest" description="Disordered" evidence="1">
    <location>
        <begin position="126"/>
        <end position="152"/>
    </location>
</feature>
<comment type="caution">
    <text evidence="2">The sequence shown here is derived from an EMBL/GenBank/DDBJ whole genome shotgun (WGS) entry which is preliminary data.</text>
</comment>
<feature type="compositionally biased region" description="Gly residues" evidence="1">
    <location>
        <begin position="126"/>
        <end position="141"/>
    </location>
</feature>
<dbReference type="Proteomes" id="UP001596083">
    <property type="component" value="Unassembled WGS sequence"/>
</dbReference>
<accession>A0ABW0Z1L5</accession>
<feature type="compositionally biased region" description="Low complexity" evidence="1">
    <location>
        <begin position="142"/>
        <end position="152"/>
    </location>
</feature>
<sequence>MVAVAGTGEAGGSGLAAELSSLQEFKGRVDELLVKLGDSEAAPPRLSGDRLPADSLGRNFEAVQALYGAYHTVHEDLATLSQLLSDQIEALGVAVRGAGSGYADVDVEQRDRMWAVQERLRGFYGSGGGGAGSGSGGGGAGEPAPGAKKVEL</sequence>
<evidence type="ECO:0000313" key="3">
    <source>
        <dbReference type="Proteomes" id="UP001596083"/>
    </source>
</evidence>
<proteinExistence type="predicted"/>
<reference evidence="3" key="1">
    <citation type="journal article" date="2019" name="Int. J. Syst. Evol. Microbiol.">
        <title>The Global Catalogue of Microorganisms (GCM) 10K type strain sequencing project: providing services to taxonomists for standard genome sequencing and annotation.</title>
        <authorList>
            <consortium name="The Broad Institute Genomics Platform"/>
            <consortium name="The Broad Institute Genome Sequencing Center for Infectious Disease"/>
            <person name="Wu L."/>
            <person name="Ma J."/>
        </authorList>
    </citation>
    <scope>NUCLEOTIDE SEQUENCE [LARGE SCALE GENOMIC DNA]</scope>
    <source>
        <strain evidence="3">CGMCC 4.7304</strain>
    </source>
</reference>
<evidence type="ECO:0000313" key="2">
    <source>
        <dbReference type="EMBL" id="MFC5722735.1"/>
    </source>
</evidence>
<dbReference type="RefSeq" id="WP_390318588.1">
    <property type="nucleotide sequence ID" value="NZ_JBHSPB010000013.1"/>
</dbReference>